<dbReference type="KEGG" id="ani:ANIA_08407"/>
<protein>
    <submittedName>
        <fullName evidence="1">Uncharacterized protein</fullName>
    </submittedName>
</protein>
<dbReference type="OMA" id="FLVWVKA"/>
<dbReference type="OrthoDB" id="5104731at2759"/>
<dbReference type="InParanoid" id="C8VEA7"/>
<accession>C8VEA7</accession>
<reference evidence="2" key="2">
    <citation type="journal article" date="2009" name="Fungal Genet. Biol.">
        <title>The 2008 update of the Aspergillus nidulans genome annotation: a community effort.</title>
        <authorList>
            <person name="Wortman J.R."/>
            <person name="Gilsenan J.M."/>
            <person name="Joardar V."/>
            <person name="Deegan J."/>
            <person name="Clutterbuck J."/>
            <person name="Andersen M.R."/>
            <person name="Archer D."/>
            <person name="Bencina M."/>
            <person name="Braus G."/>
            <person name="Coutinho P."/>
            <person name="von Dohren H."/>
            <person name="Doonan J."/>
            <person name="Driessen A.J."/>
            <person name="Durek P."/>
            <person name="Espeso E."/>
            <person name="Fekete E."/>
            <person name="Flipphi M."/>
            <person name="Estrada C.G."/>
            <person name="Geysens S."/>
            <person name="Goldman G."/>
            <person name="de Groot P.W."/>
            <person name="Hansen K."/>
            <person name="Harris S.D."/>
            <person name="Heinekamp T."/>
            <person name="Helmstaedt K."/>
            <person name="Henrissat B."/>
            <person name="Hofmann G."/>
            <person name="Homan T."/>
            <person name="Horio T."/>
            <person name="Horiuchi H."/>
            <person name="James S."/>
            <person name="Jones M."/>
            <person name="Karaffa L."/>
            <person name="Karanyi Z."/>
            <person name="Kato M."/>
            <person name="Keller N."/>
            <person name="Kelly D.E."/>
            <person name="Kiel J.A."/>
            <person name="Kim J.M."/>
            <person name="van der Klei I.J."/>
            <person name="Klis F.M."/>
            <person name="Kovalchuk A."/>
            <person name="Krasevec N."/>
            <person name="Kubicek C.P."/>
            <person name="Liu B."/>
            <person name="Maccabe A."/>
            <person name="Meyer V."/>
            <person name="Mirabito P."/>
            <person name="Miskei M."/>
            <person name="Mos M."/>
            <person name="Mullins J."/>
            <person name="Nelson D.R."/>
            <person name="Nielsen J."/>
            <person name="Oakley B.R."/>
            <person name="Osmani S.A."/>
            <person name="Pakula T."/>
            <person name="Paszewski A."/>
            <person name="Paulsen I."/>
            <person name="Pilsyk S."/>
            <person name="Pocsi I."/>
            <person name="Punt P.J."/>
            <person name="Ram A.F."/>
            <person name="Ren Q."/>
            <person name="Robellet X."/>
            <person name="Robson G."/>
            <person name="Seiboth B."/>
            <person name="van Solingen P."/>
            <person name="Specht T."/>
            <person name="Sun J."/>
            <person name="Taheri-Talesh N."/>
            <person name="Takeshita N."/>
            <person name="Ussery D."/>
            <person name="vanKuyk P.A."/>
            <person name="Visser H."/>
            <person name="van de Vondervoort P.J."/>
            <person name="de Vries R.P."/>
            <person name="Walton J."/>
            <person name="Xiang X."/>
            <person name="Xiong Y."/>
            <person name="Zeng A.P."/>
            <person name="Brandt B.W."/>
            <person name="Cornell M.J."/>
            <person name="van den Hondel C.A."/>
            <person name="Visser J."/>
            <person name="Oliver S.G."/>
            <person name="Turner G."/>
        </authorList>
    </citation>
    <scope>GENOME REANNOTATION</scope>
    <source>
        <strain evidence="2">FGSC A4 / ATCC 38163 / CBS 112.46 / NRRL 194 / M139</strain>
    </source>
</reference>
<dbReference type="GeneID" id="2868623"/>
<sequence>MSLILNPMAPSISLSDPAPPLQVSHAHSVTKHPKTTIDVNIVEITPSDRDISSSSSYSSEIQIDELENERARLRRHIGLDSAHPPQSQPLFFIERVPDTDTAPIPCSLPGCREGIAPGSQRLALNPGMSGVSWFRSSSDYYHIPCFERIADFNESAYLNRLVPLTRNTFRLRGLKLSSVSDGSYLLSGGAERLILEWKVRRGMDIDKRDGVFDPACYELDRGVHALMYEAGSRGYWPSGRPTGLDMYEYYTLARTVAVNESGDGDEEEWNLFEAFLGHGEIGSGCGRHDLSELLERWEQSKVSSLFPSDLCCAPVRATAGTLTTGRALCCRKTKRVEEYKTPSVRLPSEQSGDYRQFPRRRSAITGSGRRHLKLSCVALSGRFLWRLVPVLLCD</sequence>
<dbReference type="HOGENOM" id="CLU_700255_0_0_1"/>
<keyword evidence="2" id="KW-1185">Reference proteome</keyword>
<organism evidence="1 2">
    <name type="scientific">Emericella nidulans (strain FGSC A4 / ATCC 38163 / CBS 112.46 / NRRL 194 / M139)</name>
    <name type="common">Aspergillus nidulans</name>
    <dbReference type="NCBI Taxonomy" id="227321"/>
    <lineage>
        <taxon>Eukaryota</taxon>
        <taxon>Fungi</taxon>
        <taxon>Dikarya</taxon>
        <taxon>Ascomycota</taxon>
        <taxon>Pezizomycotina</taxon>
        <taxon>Eurotiomycetes</taxon>
        <taxon>Eurotiomycetidae</taxon>
        <taxon>Eurotiales</taxon>
        <taxon>Aspergillaceae</taxon>
        <taxon>Aspergillus</taxon>
        <taxon>Aspergillus subgen. Nidulantes</taxon>
    </lineage>
</organism>
<evidence type="ECO:0000313" key="1">
    <source>
        <dbReference type="EMBL" id="CBF80476.1"/>
    </source>
</evidence>
<evidence type="ECO:0000313" key="2">
    <source>
        <dbReference type="Proteomes" id="UP000000560"/>
    </source>
</evidence>
<proteinExistence type="predicted"/>
<dbReference type="AlphaFoldDB" id="C8VEA7"/>
<reference evidence="2" key="1">
    <citation type="journal article" date="2005" name="Nature">
        <title>Sequencing of Aspergillus nidulans and comparative analysis with A. fumigatus and A. oryzae.</title>
        <authorList>
            <person name="Galagan J.E."/>
            <person name="Calvo S.E."/>
            <person name="Cuomo C."/>
            <person name="Ma L.J."/>
            <person name="Wortman J.R."/>
            <person name="Batzoglou S."/>
            <person name="Lee S.I."/>
            <person name="Basturkmen M."/>
            <person name="Spevak C.C."/>
            <person name="Clutterbuck J."/>
            <person name="Kapitonov V."/>
            <person name="Jurka J."/>
            <person name="Scazzocchio C."/>
            <person name="Farman M."/>
            <person name="Butler J."/>
            <person name="Purcell S."/>
            <person name="Harris S."/>
            <person name="Braus G.H."/>
            <person name="Draht O."/>
            <person name="Busch S."/>
            <person name="D'Enfert C."/>
            <person name="Bouchier C."/>
            <person name="Goldman G.H."/>
            <person name="Bell-Pedersen D."/>
            <person name="Griffiths-Jones S."/>
            <person name="Doonan J.H."/>
            <person name="Yu J."/>
            <person name="Vienken K."/>
            <person name="Pain A."/>
            <person name="Freitag M."/>
            <person name="Selker E.U."/>
            <person name="Archer D.B."/>
            <person name="Penalva M.A."/>
            <person name="Oakley B.R."/>
            <person name="Momany M."/>
            <person name="Tanaka T."/>
            <person name="Kumagai T."/>
            <person name="Asai K."/>
            <person name="Machida M."/>
            <person name="Nierman W.C."/>
            <person name="Denning D.W."/>
            <person name="Caddick M."/>
            <person name="Hynes M."/>
            <person name="Paoletti M."/>
            <person name="Fischer R."/>
            <person name="Miller B."/>
            <person name="Dyer P."/>
            <person name="Sachs M.S."/>
            <person name="Osmani S.A."/>
            <person name="Birren B.W."/>
        </authorList>
    </citation>
    <scope>NUCLEOTIDE SEQUENCE [LARGE SCALE GENOMIC DNA]</scope>
    <source>
        <strain evidence="2">FGSC A4 / ATCC 38163 / CBS 112.46 / NRRL 194 / M139</strain>
    </source>
</reference>
<gene>
    <name evidence="1" type="ORF">ANIA_08407</name>
</gene>
<name>C8VEA7_EMENI</name>
<dbReference type="EMBL" id="BN001305">
    <property type="protein sequence ID" value="CBF80476.1"/>
    <property type="molecule type" value="Genomic_DNA"/>
</dbReference>
<dbReference type="STRING" id="227321.C8VEA7"/>
<dbReference type="RefSeq" id="XP_050468083.1">
    <property type="nucleotide sequence ID" value="XM_050612131.1"/>
</dbReference>
<dbReference type="Proteomes" id="UP000000560">
    <property type="component" value="Chromosome V"/>
</dbReference>
<dbReference type="eggNOG" id="ENOG502SSJV">
    <property type="taxonomic scope" value="Eukaryota"/>
</dbReference>